<dbReference type="InterPro" id="IPR005904">
    <property type="entry name" value="Hxn_phspho_trans"/>
</dbReference>
<sequence>MLSAEEMPEVADGHNAMQKDTCQNAIVLRDDYTGFPVQQFCIPPLYDNYIEKILIPNGLIKDRIEKMALDIITSFENNKATSLTLLCVLKGGFKFLADLIDGLESAIRARGTIMPIRVDFARVKTYVNDKSVHEPVLTGLEDPSLYKDRDILIVEDIIDTGRTMKHLLKHLTVLSPRSIQVASLLVKRTPLSSGFRPEFCGFEIPDHFVVGYAFDYNDNFRDMHHICVINEAGRKKFSLPFG</sequence>
<dbReference type="EMBL" id="CAXLJL010000112">
    <property type="protein sequence ID" value="CAL5132000.1"/>
    <property type="molecule type" value="Genomic_DNA"/>
</dbReference>
<dbReference type="GO" id="GO:0004422">
    <property type="term" value="F:hypoxanthine phosphoribosyltransferase activity"/>
    <property type="evidence" value="ECO:0007669"/>
    <property type="project" value="InterPro"/>
</dbReference>
<comment type="similarity">
    <text evidence="4 13">Belongs to the purine/pyrimidine phosphoribosyltransferase family.</text>
</comment>
<dbReference type="GO" id="GO:0000287">
    <property type="term" value="F:magnesium ion binding"/>
    <property type="evidence" value="ECO:0007669"/>
    <property type="project" value="TreeGrafter"/>
</dbReference>
<comment type="catalytic activity">
    <reaction evidence="13">
        <text>IMP + diphosphate = hypoxanthine + 5-phospho-alpha-D-ribose 1-diphosphate</text>
        <dbReference type="Rhea" id="RHEA:17973"/>
        <dbReference type="ChEBI" id="CHEBI:17368"/>
        <dbReference type="ChEBI" id="CHEBI:33019"/>
        <dbReference type="ChEBI" id="CHEBI:58017"/>
        <dbReference type="ChEBI" id="CHEBI:58053"/>
        <dbReference type="EC" id="2.4.2.8"/>
    </reaction>
</comment>
<comment type="subcellular location">
    <subcellularLocation>
        <location evidence="2 13">Cytoplasm</location>
    </subcellularLocation>
</comment>
<protein>
    <recommendedName>
        <fullName evidence="5 13">Hypoxanthine phosphoribosyltransferase</fullName>
        <ecNumber evidence="5 13">2.4.2.8</ecNumber>
    </recommendedName>
</protein>
<dbReference type="GO" id="GO:0006166">
    <property type="term" value="P:purine ribonucleoside salvage"/>
    <property type="evidence" value="ECO:0007669"/>
    <property type="project" value="UniProtKB-KW"/>
</dbReference>
<dbReference type="EC" id="2.4.2.8" evidence="5 13"/>
<dbReference type="AlphaFoldDB" id="A0AAV2T6I1"/>
<evidence type="ECO:0000256" key="8">
    <source>
        <dbReference type="ARBA" id="ARBA00022679"/>
    </source>
</evidence>
<dbReference type="GO" id="GO:0005829">
    <property type="term" value="C:cytosol"/>
    <property type="evidence" value="ECO:0007669"/>
    <property type="project" value="TreeGrafter"/>
</dbReference>
<keyword evidence="10 13" id="KW-0660">Purine salvage</keyword>
<reference evidence="15" key="1">
    <citation type="submission" date="2024-06" db="EMBL/GenBank/DDBJ databases">
        <authorList>
            <person name="Liu X."/>
            <person name="Lenzi L."/>
            <person name="Haldenby T S."/>
            <person name="Uol C."/>
        </authorList>
    </citation>
    <scope>NUCLEOTIDE SEQUENCE</scope>
</reference>
<dbReference type="Proteomes" id="UP001497525">
    <property type="component" value="Unassembled WGS sequence"/>
</dbReference>
<comment type="cofactor">
    <cofactor evidence="1 13">
        <name>Mg(2+)</name>
        <dbReference type="ChEBI" id="CHEBI:18420"/>
    </cofactor>
</comment>
<comment type="pathway">
    <text evidence="3 13">Purine metabolism; IMP biosynthesis via salvage pathway; IMP from hypoxanthine: step 1/1.</text>
</comment>
<evidence type="ECO:0000256" key="7">
    <source>
        <dbReference type="ARBA" id="ARBA00022676"/>
    </source>
</evidence>
<evidence type="ECO:0000259" key="14">
    <source>
        <dbReference type="Pfam" id="PF00156"/>
    </source>
</evidence>
<evidence type="ECO:0000313" key="15">
    <source>
        <dbReference type="EMBL" id="CAL5132000.1"/>
    </source>
</evidence>
<keyword evidence="6 13" id="KW-0963">Cytoplasm</keyword>
<proteinExistence type="inferred from homology"/>
<dbReference type="GO" id="GO:0032263">
    <property type="term" value="P:GMP salvage"/>
    <property type="evidence" value="ECO:0007669"/>
    <property type="project" value="TreeGrafter"/>
</dbReference>
<dbReference type="CDD" id="cd06223">
    <property type="entry name" value="PRTases_typeI"/>
    <property type="match status" value="1"/>
</dbReference>
<evidence type="ECO:0000256" key="13">
    <source>
        <dbReference type="RuleBase" id="RU364099"/>
    </source>
</evidence>
<dbReference type="Gene3D" id="3.40.50.2020">
    <property type="match status" value="1"/>
</dbReference>
<evidence type="ECO:0000256" key="10">
    <source>
        <dbReference type="ARBA" id="ARBA00022726"/>
    </source>
</evidence>
<name>A0AAV2T6I1_CALDB</name>
<evidence type="ECO:0000256" key="5">
    <source>
        <dbReference type="ARBA" id="ARBA00011895"/>
    </source>
</evidence>
<dbReference type="SUPFAM" id="SSF53271">
    <property type="entry name" value="PRTase-like"/>
    <property type="match status" value="1"/>
</dbReference>
<keyword evidence="7 13" id="KW-0328">Glycosyltransferase</keyword>
<evidence type="ECO:0000256" key="4">
    <source>
        <dbReference type="ARBA" id="ARBA00008391"/>
    </source>
</evidence>
<dbReference type="GO" id="GO:0000166">
    <property type="term" value="F:nucleotide binding"/>
    <property type="evidence" value="ECO:0007669"/>
    <property type="project" value="UniProtKB-KW"/>
</dbReference>
<dbReference type="InterPro" id="IPR050408">
    <property type="entry name" value="HGPRT"/>
</dbReference>
<dbReference type="PANTHER" id="PTHR43340:SF1">
    <property type="entry name" value="HYPOXANTHINE PHOSPHORIBOSYLTRANSFERASE"/>
    <property type="match status" value="1"/>
</dbReference>
<keyword evidence="8 13" id="KW-0808">Transferase</keyword>
<evidence type="ECO:0000256" key="6">
    <source>
        <dbReference type="ARBA" id="ARBA00022490"/>
    </source>
</evidence>
<evidence type="ECO:0000256" key="2">
    <source>
        <dbReference type="ARBA" id="ARBA00004496"/>
    </source>
</evidence>
<dbReference type="InterPro" id="IPR000836">
    <property type="entry name" value="PRTase_dom"/>
</dbReference>
<dbReference type="Pfam" id="PF00156">
    <property type="entry name" value="Pribosyltran"/>
    <property type="match status" value="1"/>
</dbReference>
<keyword evidence="9 13" id="KW-0479">Metal-binding</keyword>
<evidence type="ECO:0000256" key="9">
    <source>
        <dbReference type="ARBA" id="ARBA00022723"/>
    </source>
</evidence>
<evidence type="ECO:0000256" key="11">
    <source>
        <dbReference type="ARBA" id="ARBA00022741"/>
    </source>
</evidence>
<dbReference type="PANTHER" id="PTHR43340">
    <property type="entry name" value="HYPOXANTHINE-GUANINE PHOSPHORIBOSYLTRANSFERASE"/>
    <property type="match status" value="1"/>
</dbReference>
<evidence type="ECO:0000313" key="16">
    <source>
        <dbReference type="Proteomes" id="UP001497525"/>
    </source>
</evidence>
<comment type="caution">
    <text evidence="15">The sequence shown here is derived from an EMBL/GenBank/DDBJ whole genome shotgun (WGS) entry which is preliminary data.</text>
</comment>
<feature type="domain" description="Phosphoribosyltransferase" evidence="14">
    <location>
        <begin position="58"/>
        <end position="216"/>
    </location>
</feature>
<dbReference type="NCBIfam" id="TIGR01203">
    <property type="entry name" value="HGPRTase"/>
    <property type="match status" value="1"/>
</dbReference>
<gene>
    <name evidence="15" type="ORF">CDAUBV1_LOCUS4519</name>
</gene>
<organism evidence="15 16">
    <name type="scientific">Calicophoron daubneyi</name>
    <name type="common">Rumen fluke</name>
    <name type="synonym">Paramphistomum daubneyi</name>
    <dbReference type="NCBI Taxonomy" id="300641"/>
    <lineage>
        <taxon>Eukaryota</taxon>
        <taxon>Metazoa</taxon>
        <taxon>Spiralia</taxon>
        <taxon>Lophotrochozoa</taxon>
        <taxon>Platyhelminthes</taxon>
        <taxon>Trematoda</taxon>
        <taxon>Digenea</taxon>
        <taxon>Plagiorchiida</taxon>
        <taxon>Pronocephalata</taxon>
        <taxon>Paramphistomoidea</taxon>
        <taxon>Paramphistomidae</taxon>
        <taxon>Calicophoron</taxon>
    </lineage>
</organism>
<accession>A0AAV2T6I1</accession>
<keyword evidence="11 13" id="KW-0547">Nucleotide-binding</keyword>
<evidence type="ECO:0000256" key="12">
    <source>
        <dbReference type="ARBA" id="ARBA00022842"/>
    </source>
</evidence>
<dbReference type="GO" id="GO:0006178">
    <property type="term" value="P:guanine salvage"/>
    <property type="evidence" value="ECO:0007669"/>
    <property type="project" value="TreeGrafter"/>
</dbReference>
<dbReference type="GO" id="GO:0032264">
    <property type="term" value="P:IMP salvage"/>
    <property type="evidence" value="ECO:0007669"/>
    <property type="project" value="TreeGrafter"/>
</dbReference>
<evidence type="ECO:0000256" key="3">
    <source>
        <dbReference type="ARBA" id="ARBA00004669"/>
    </source>
</evidence>
<dbReference type="InterPro" id="IPR029057">
    <property type="entry name" value="PRTase-like"/>
</dbReference>
<evidence type="ECO:0000256" key="1">
    <source>
        <dbReference type="ARBA" id="ARBA00001946"/>
    </source>
</evidence>
<dbReference type="GO" id="GO:0046100">
    <property type="term" value="P:hypoxanthine metabolic process"/>
    <property type="evidence" value="ECO:0007669"/>
    <property type="project" value="TreeGrafter"/>
</dbReference>
<keyword evidence="12 13" id="KW-0460">Magnesium</keyword>
<dbReference type="FunFam" id="3.40.50.2020:FF:000053">
    <property type="entry name" value="Hypoxanthine phosphoribosyltransferase"/>
    <property type="match status" value="1"/>
</dbReference>